<evidence type="ECO:0000313" key="9">
    <source>
        <dbReference type="Proteomes" id="UP000316614"/>
    </source>
</evidence>
<evidence type="ECO:0000256" key="4">
    <source>
        <dbReference type="ARBA" id="ARBA00022989"/>
    </source>
</evidence>
<dbReference type="AlphaFoldDB" id="A0A514CKR4"/>
<keyword evidence="3 6" id="KW-0812">Transmembrane</keyword>
<keyword evidence="2" id="KW-1003">Cell membrane</keyword>
<sequence length="663" mass="76469">MSQKTGIQSTFVSKITSNLIKFWQIGVIFLFLQITLSFWEVFWIGKMHDISILSHPNILITNVLQTLKWSLYAIGIFFIIQAFLGMVFPKLSYFLLKVIFSALILTAMGLVFYFSRALVPLGADVYTYSFSDIKETVMAAGMFNFYSVMVLLVALVFFYWLFSLGKFINIKEKGALIIPGIAFFILVVLMIVPLNSSKGLTGLSYFLAENKSFFLYQESYDYFASAENIYFDFYLSSTNDENNLFHKKYVDTQYPLLHKNNYPDLLGAYFEPFDSAPDLVFVIVEGLGKAYSGPDAYLGSWTPFLDSLSDQSLYWKNNLSSTGRTFGVLPGLFGGLPFGEHGFMEATPYPKHRTLLSVLKDNDYQINYFIGSDKHFDNTDKFMQHQGVDLIVDVNKFDKDFKKSPAESNGFSWGYADKENFKNGLRKIPSTDKPQVNIFQTMSSHSPFVIPRQSYYNQKVTAYLEAKQYTHPTISLSKYQKELASIMYVDDAIREFFTDYRKRKDFDNTIFIITGDHRLPEIPMSSLIDRFHVPLLMYSTKLKRPKQMAALTTHFEVPTSLLAFLDKNYDIKAPEEVAWRGYVLDTAQQFQSNIKHALMRNKYQFRDYLNGEYFISDDVAFKISDNMNIDQIDDPSLHEKLTTEFQQYKNEDAYVIKNNAIIP</sequence>
<dbReference type="InterPro" id="IPR050448">
    <property type="entry name" value="OpgB/LTA_synthase_biosynth"/>
</dbReference>
<evidence type="ECO:0000259" key="7">
    <source>
        <dbReference type="Pfam" id="PF00884"/>
    </source>
</evidence>
<evidence type="ECO:0000256" key="5">
    <source>
        <dbReference type="ARBA" id="ARBA00023136"/>
    </source>
</evidence>
<reference evidence="8 9" key="1">
    <citation type="submission" date="2019-06" db="EMBL/GenBank/DDBJ databases">
        <title>Echinicola alkalisoli sp. nov. isolated from saline soil.</title>
        <authorList>
            <person name="Sun J.-Q."/>
            <person name="Xu L."/>
        </authorList>
    </citation>
    <scope>NUCLEOTIDE SEQUENCE [LARGE SCALE GENOMIC DNA]</scope>
    <source>
        <strain evidence="8 9">LN3S3</strain>
    </source>
</reference>
<accession>A0A514CKR4</accession>
<protein>
    <submittedName>
        <fullName evidence="8">Sulfatase-like hydrolase/transferase</fullName>
    </submittedName>
</protein>
<name>A0A514CKR4_9BACT</name>
<dbReference type="OrthoDB" id="9777768at2"/>
<proteinExistence type="predicted"/>
<dbReference type="Proteomes" id="UP000316614">
    <property type="component" value="Chromosome"/>
</dbReference>
<feature type="domain" description="Sulfatase N-terminal" evidence="7">
    <location>
        <begin position="277"/>
        <end position="565"/>
    </location>
</feature>
<feature type="transmembrane region" description="Helical" evidence="6">
    <location>
        <begin position="139"/>
        <end position="162"/>
    </location>
</feature>
<evidence type="ECO:0000256" key="3">
    <source>
        <dbReference type="ARBA" id="ARBA00022692"/>
    </source>
</evidence>
<dbReference type="SUPFAM" id="SSF53649">
    <property type="entry name" value="Alkaline phosphatase-like"/>
    <property type="match status" value="1"/>
</dbReference>
<dbReference type="PANTHER" id="PTHR47371">
    <property type="entry name" value="LIPOTEICHOIC ACID SYNTHASE"/>
    <property type="match status" value="1"/>
</dbReference>
<gene>
    <name evidence="8" type="ORF">FKX85_15345</name>
</gene>
<evidence type="ECO:0000256" key="6">
    <source>
        <dbReference type="SAM" id="Phobius"/>
    </source>
</evidence>
<evidence type="ECO:0000313" key="8">
    <source>
        <dbReference type="EMBL" id="QDH80337.1"/>
    </source>
</evidence>
<keyword evidence="4 6" id="KW-1133">Transmembrane helix</keyword>
<dbReference type="GO" id="GO:0016787">
    <property type="term" value="F:hydrolase activity"/>
    <property type="evidence" value="ECO:0007669"/>
    <property type="project" value="UniProtKB-KW"/>
</dbReference>
<feature type="transmembrane region" description="Helical" evidence="6">
    <location>
        <begin position="69"/>
        <end position="88"/>
    </location>
</feature>
<keyword evidence="8" id="KW-0378">Hydrolase</keyword>
<keyword evidence="9" id="KW-1185">Reference proteome</keyword>
<dbReference type="CDD" id="cd16015">
    <property type="entry name" value="LTA_synthase"/>
    <property type="match status" value="1"/>
</dbReference>
<dbReference type="KEGG" id="echi:FKX85_15345"/>
<feature type="transmembrane region" description="Helical" evidence="6">
    <location>
        <begin position="20"/>
        <end position="39"/>
    </location>
</feature>
<keyword evidence="8" id="KW-0808">Transferase</keyword>
<comment type="subcellular location">
    <subcellularLocation>
        <location evidence="1">Cell membrane</location>
        <topology evidence="1">Multi-pass membrane protein</topology>
    </subcellularLocation>
</comment>
<feature type="transmembrane region" description="Helical" evidence="6">
    <location>
        <begin position="95"/>
        <end position="119"/>
    </location>
</feature>
<dbReference type="InterPro" id="IPR000917">
    <property type="entry name" value="Sulfatase_N"/>
</dbReference>
<organism evidence="8 9">
    <name type="scientific">Echinicola soli</name>
    <dbReference type="NCBI Taxonomy" id="2591634"/>
    <lineage>
        <taxon>Bacteria</taxon>
        <taxon>Pseudomonadati</taxon>
        <taxon>Bacteroidota</taxon>
        <taxon>Cytophagia</taxon>
        <taxon>Cytophagales</taxon>
        <taxon>Cyclobacteriaceae</taxon>
        <taxon>Echinicola</taxon>
    </lineage>
</organism>
<dbReference type="EMBL" id="CP041253">
    <property type="protein sequence ID" value="QDH80337.1"/>
    <property type="molecule type" value="Genomic_DNA"/>
</dbReference>
<dbReference type="GO" id="GO:0005886">
    <property type="term" value="C:plasma membrane"/>
    <property type="evidence" value="ECO:0007669"/>
    <property type="project" value="UniProtKB-SubCell"/>
</dbReference>
<feature type="transmembrane region" description="Helical" evidence="6">
    <location>
        <begin position="174"/>
        <end position="194"/>
    </location>
</feature>
<dbReference type="GO" id="GO:0016740">
    <property type="term" value="F:transferase activity"/>
    <property type="evidence" value="ECO:0007669"/>
    <property type="project" value="UniProtKB-KW"/>
</dbReference>
<dbReference type="Gene3D" id="3.40.720.10">
    <property type="entry name" value="Alkaline Phosphatase, subunit A"/>
    <property type="match status" value="1"/>
</dbReference>
<keyword evidence="5 6" id="KW-0472">Membrane</keyword>
<evidence type="ECO:0000256" key="2">
    <source>
        <dbReference type="ARBA" id="ARBA00022475"/>
    </source>
</evidence>
<dbReference type="PANTHER" id="PTHR47371:SF3">
    <property type="entry name" value="PHOSPHOGLYCEROL TRANSFERASE I"/>
    <property type="match status" value="1"/>
</dbReference>
<dbReference type="Pfam" id="PF00884">
    <property type="entry name" value="Sulfatase"/>
    <property type="match status" value="1"/>
</dbReference>
<evidence type="ECO:0000256" key="1">
    <source>
        <dbReference type="ARBA" id="ARBA00004651"/>
    </source>
</evidence>
<dbReference type="InterPro" id="IPR017850">
    <property type="entry name" value="Alkaline_phosphatase_core_sf"/>
</dbReference>